<dbReference type="InterPro" id="IPR052737">
    <property type="entry name" value="Omega-amidase_YafV"/>
</dbReference>
<dbReference type="SUPFAM" id="SSF56317">
    <property type="entry name" value="Carbon-nitrogen hydrolase"/>
    <property type="match status" value="1"/>
</dbReference>
<dbReference type="Gene3D" id="3.60.110.10">
    <property type="entry name" value="Carbon-nitrogen hydrolase"/>
    <property type="match status" value="1"/>
</dbReference>
<dbReference type="InterPro" id="IPR036526">
    <property type="entry name" value="C-N_Hydrolase_sf"/>
</dbReference>
<dbReference type="Pfam" id="PF00795">
    <property type="entry name" value="CN_hydrolase"/>
    <property type="match status" value="1"/>
</dbReference>
<protein>
    <submittedName>
        <fullName evidence="2">Nitrilase family protein</fullName>
    </submittedName>
</protein>
<dbReference type="Proteomes" id="UP001501844">
    <property type="component" value="Unassembled WGS sequence"/>
</dbReference>
<organism evidence="2 3">
    <name type="scientific">Nibribacter koreensis</name>
    <dbReference type="NCBI Taxonomy" id="1084519"/>
    <lineage>
        <taxon>Bacteria</taxon>
        <taxon>Pseudomonadati</taxon>
        <taxon>Bacteroidota</taxon>
        <taxon>Cytophagia</taxon>
        <taxon>Cytophagales</taxon>
        <taxon>Hymenobacteraceae</taxon>
        <taxon>Nibribacter</taxon>
    </lineage>
</organism>
<keyword evidence="3" id="KW-1185">Reference proteome</keyword>
<feature type="domain" description="CN hydrolase" evidence="1">
    <location>
        <begin position="5"/>
        <end position="236"/>
    </location>
</feature>
<dbReference type="EMBL" id="BAABGX010000002">
    <property type="protein sequence ID" value="GAA4306226.1"/>
    <property type="molecule type" value="Genomic_DNA"/>
</dbReference>
<evidence type="ECO:0000313" key="3">
    <source>
        <dbReference type="Proteomes" id="UP001501844"/>
    </source>
</evidence>
<evidence type="ECO:0000313" key="2">
    <source>
        <dbReference type="EMBL" id="GAA4306226.1"/>
    </source>
</evidence>
<name>A0ABP8FKY6_9BACT</name>
<dbReference type="PANTHER" id="PTHR47799">
    <property type="entry name" value="OMEGA-AMIDASE YAFV"/>
    <property type="match status" value="1"/>
</dbReference>
<reference evidence="3" key="1">
    <citation type="journal article" date="2019" name="Int. J. Syst. Evol. Microbiol.">
        <title>The Global Catalogue of Microorganisms (GCM) 10K type strain sequencing project: providing services to taxonomists for standard genome sequencing and annotation.</title>
        <authorList>
            <consortium name="The Broad Institute Genomics Platform"/>
            <consortium name="The Broad Institute Genome Sequencing Center for Infectious Disease"/>
            <person name="Wu L."/>
            <person name="Ma J."/>
        </authorList>
    </citation>
    <scope>NUCLEOTIDE SEQUENCE [LARGE SCALE GENOMIC DNA]</scope>
    <source>
        <strain evidence="3">JCM 17917</strain>
    </source>
</reference>
<dbReference type="RefSeq" id="WP_345165628.1">
    <property type="nucleotide sequence ID" value="NZ_BAABGX010000002.1"/>
</dbReference>
<dbReference type="InterPro" id="IPR003010">
    <property type="entry name" value="C-N_Hydrolase"/>
</dbReference>
<comment type="caution">
    <text evidence="2">The sequence shown here is derived from an EMBL/GenBank/DDBJ whole genome shotgun (WGS) entry which is preliminary data.</text>
</comment>
<gene>
    <name evidence="2" type="ORF">GCM10023183_21200</name>
</gene>
<evidence type="ECO:0000259" key="1">
    <source>
        <dbReference type="PROSITE" id="PS50263"/>
    </source>
</evidence>
<dbReference type="CDD" id="cd07575">
    <property type="entry name" value="Xc-1258_like"/>
    <property type="match status" value="1"/>
</dbReference>
<dbReference type="PANTHER" id="PTHR47799:SF1">
    <property type="entry name" value="OMEGA-AMIDASE YAFV"/>
    <property type="match status" value="1"/>
</dbReference>
<dbReference type="NCBIfam" id="NF007757">
    <property type="entry name" value="PRK10438.1"/>
    <property type="match status" value="1"/>
</dbReference>
<proteinExistence type="predicted"/>
<accession>A0ABP8FKY6</accession>
<dbReference type="PROSITE" id="PS50263">
    <property type="entry name" value="CN_HYDROLASE"/>
    <property type="match status" value="1"/>
</dbReference>
<sequence length="259" mass="29630">MFSDLRVSLIQADLLWHDAAANRAKLEEKIIQLPETDLVILPEMFTTGFSMEAADLAEEMTGDSVAWMKQMAQQTKAVVMGSLIIQEGGKYYNRLLWMRPDGTHAHYDKRHLFRMAGETEVYTAGQERLIVDLKGWKICPMVCYDLRFPVWARNTPLAYDVLIYIASWPDRRRFAWTTLLQARAIENLAYTVGVNRVGTDAKGHYYSGDSAAYDLLGASLFHTEHQETVETITLSRAHLEETRTKLPWHLDADAFQLID</sequence>